<dbReference type="Proteomes" id="UP000287651">
    <property type="component" value="Unassembled WGS sequence"/>
</dbReference>
<protein>
    <submittedName>
        <fullName evidence="1">Uncharacterized protein</fullName>
    </submittedName>
</protein>
<gene>
    <name evidence="1" type="ORF">B296_00018816</name>
</gene>
<reference evidence="1 2" key="1">
    <citation type="journal article" date="2014" name="Agronomy (Basel)">
        <title>A Draft Genome Sequence for Ensete ventricosum, the Drought-Tolerant Tree Against Hunger.</title>
        <authorList>
            <person name="Harrison J."/>
            <person name="Moore K.A."/>
            <person name="Paszkiewicz K."/>
            <person name="Jones T."/>
            <person name="Grant M."/>
            <person name="Ambacheew D."/>
            <person name="Muzemil S."/>
            <person name="Studholme D.J."/>
        </authorList>
    </citation>
    <scope>NUCLEOTIDE SEQUENCE [LARGE SCALE GENOMIC DNA]</scope>
</reference>
<accession>A0A426ZRL1</accession>
<name>A0A426ZRL1_ENSVE</name>
<comment type="caution">
    <text evidence="1">The sequence shown here is derived from an EMBL/GenBank/DDBJ whole genome shotgun (WGS) entry which is preliminary data.</text>
</comment>
<dbReference type="AlphaFoldDB" id="A0A426ZRL1"/>
<sequence>MSLSNEVFDLVLEVTTLLGIMFMLPMEVTVSSFAPPLGAHLDQIGGSKEPLLSDLEENLRSSRIKGN</sequence>
<evidence type="ECO:0000313" key="1">
    <source>
        <dbReference type="EMBL" id="RRT66649.1"/>
    </source>
</evidence>
<evidence type="ECO:0000313" key="2">
    <source>
        <dbReference type="Proteomes" id="UP000287651"/>
    </source>
</evidence>
<dbReference type="EMBL" id="AMZH03005349">
    <property type="protein sequence ID" value="RRT66649.1"/>
    <property type="molecule type" value="Genomic_DNA"/>
</dbReference>
<organism evidence="1 2">
    <name type="scientific">Ensete ventricosum</name>
    <name type="common">Abyssinian banana</name>
    <name type="synonym">Musa ensete</name>
    <dbReference type="NCBI Taxonomy" id="4639"/>
    <lineage>
        <taxon>Eukaryota</taxon>
        <taxon>Viridiplantae</taxon>
        <taxon>Streptophyta</taxon>
        <taxon>Embryophyta</taxon>
        <taxon>Tracheophyta</taxon>
        <taxon>Spermatophyta</taxon>
        <taxon>Magnoliopsida</taxon>
        <taxon>Liliopsida</taxon>
        <taxon>Zingiberales</taxon>
        <taxon>Musaceae</taxon>
        <taxon>Ensete</taxon>
    </lineage>
</organism>
<proteinExistence type="predicted"/>